<protein>
    <submittedName>
        <fullName evidence="1">Uncharacterized protein</fullName>
    </submittedName>
</protein>
<comment type="caution">
    <text evidence="1">The sequence shown here is derived from an EMBL/GenBank/DDBJ whole genome shotgun (WGS) entry which is preliminary data.</text>
</comment>
<gene>
    <name evidence="1" type="ORF">TNIN_134381</name>
</gene>
<sequence>MAAPCQALYSRRHHAVLGSILTQAANASEGEHRSSREARVLGNPQLPSIQSIPCNYSTLDLEALRRRGYCSLASCLPELG</sequence>
<reference evidence="1" key="1">
    <citation type="submission" date="2020-08" db="EMBL/GenBank/DDBJ databases">
        <title>Multicomponent nature underlies the extraordinary mechanical properties of spider dragline silk.</title>
        <authorList>
            <person name="Kono N."/>
            <person name="Nakamura H."/>
            <person name="Mori M."/>
            <person name="Yoshida Y."/>
            <person name="Ohtoshi R."/>
            <person name="Malay A.D."/>
            <person name="Moran D.A.P."/>
            <person name="Tomita M."/>
            <person name="Numata K."/>
            <person name="Arakawa K."/>
        </authorList>
    </citation>
    <scope>NUCLEOTIDE SEQUENCE</scope>
</reference>
<dbReference type="AlphaFoldDB" id="A0A8X6IXE9"/>
<evidence type="ECO:0000313" key="2">
    <source>
        <dbReference type="Proteomes" id="UP000886998"/>
    </source>
</evidence>
<dbReference type="EMBL" id="BMAV01027821">
    <property type="protein sequence ID" value="GFS62529.1"/>
    <property type="molecule type" value="Genomic_DNA"/>
</dbReference>
<organism evidence="1 2">
    <name type="scientific">Trichonephila inaurata madagascariensis</name>
    <dbReference type="NCBI Taxonomy" id="2747483"/>
    <lineage>
        <taxon>Eukaryota</taxon>
        <taxon>Metazoa</taxon>
        <taxon>Ecdysozoa</taxon>
        <taxon>Arthropoda</taxon>
        <taxon>Chelicerata</taxon>
        <taxon>Arachnida</taxon>
        <taxon>Araneae</taxon>
        <taxon>Araneomorphae</taxon>
        <taxon>Entelegynae</taxon>
        <taxon>Araneoidea</taxon>
        <taxon>Nephilidae</taxon>
        <taxon>Trichonephila</taxon>
        <taxon>Trichonephila inaurata</taxon>
    </lineage>
</organism>
<name>A0A8X6IXE9_9ARAC</name>
<keyword evidence="2" id="KW-1185">Reference proteome</keyword>
<proteinExistence type="predicted"/>
<accession>A0A8X6IXE9</accession>
<evidence type="ECO:0000313" key="1">
    <source>
        <dbReference type="EMBL" id="GFS62529.1"/>
    </source>
</evidence>
<dbReference type="Proteomes" id="UP000886998">
    <property type="component" value="Unassembled WGS sequence"/>
</dbReference>